<proteinExistence type="predicted"/>
<evidence type="ECO:0000313" key="3">
    <source>
        <dbReference type="EMBL" id="WWT53607.1"/>
    </source>
</evidence>
<organism evidence="3 4">
    <name type="scientific">Brevundimonas olei</name>
    <dbReference type="NCBI Taxonomy" id="657642"/>
    <lineage>
        <taxon>Bacteria</taxon>
        <taxon>Pseudomonadati</taxon>
        <taxon>Pseudomonadota</taxon>
        <taxon>Alphaproteobacteria</taxon>
        <taxon>Caulobacterales</taxon>
        <taxon>Caulobacteraceae</taxon>
        <taxon>Brevundimonas</taxon>
    </lineage>
</organism>
<reference evidence="3 4" key="1">
    <citation type="submission" date="2024-02" db="EMBL/GenBank/DDBJ databases">
        <title>Distribution and functional of Brevundimonas-related endobacteria within Verticillium dahliae.</title>
        <authorList>
            <person name="Zeng H."/>
        </authorList>
    </citation>
    <scope>NUCLEOTIDE SEQUENCE [LARGE SCALE GENOMIC DNA]</scope>
    <source>
        <strain evidence="3 4">TRM 44200</strain>
    </source>
</reference>
<evidence type="ECO:0008006" key="5">
    <source>
        <dbReference type="Google" id="ProtNLM"/>
    </source>
</evidence>
<name>A0ABZ2I8N1_9CAUL</name>
<gene>
    <name evidence="3" type="ORF">V8J38_10075</name>
</gene>
<accession>A0ABZ2I8N1</accession>
<keyword evidence="1" id="KW-0175">Coiled coil</keyword>
<evidence type="ECO:0000256" key="2">
    <source>
        <dbReference type="SAM" id="MobiDB-lite"/>
    </source>
</evidence>
<evidence type="ECO:0000313" key="4">
    <source>
        <dbReference type="Proteomes" id="UP001363460"/>
    </source>
</evidence>
<dbReference type="EMBL" id="CP146369">
    <property type="protein sequence ID" value="WWT53607.1"/>
    <property type="molecule type" value="Genomic_DNA"/>
</dbReference>
<sequence>MAPRLKLFEWSDGFHTFTVAASSRPKALAAWGSGQDLFATGLAKEIDDSPDAEAAKASPGTVIERRLDVKLPASAPKKGAAKKTKQPSAADRKRVEEAQIALDDLDAMHGQAARRLDEELQAIRARREEERTAYEAQREKLQARLERARAKL</sequence>
<dbReference type="Proteomes" id="UP001363460">
    <property type="component" value="Chromosome"/>
</dbReference>
<evidence type="ECO:0000256" key="1">
    <source>
        <dbReference type="SAM" id="Coils"/>
    </source>
</evidence>
<protein>
    <recommendedName>
        <fullName evidence="5">Cell envelope biogenesis protein TolA</fullName>
    </recommendedName>
</protein>
<feature type="coiled-coil region" evidence="1">
    <location>
        <begin position="113"/>
        <end position="151"/>
    </location>
</feature>
<feature type="region of interest" description="Disordered" evidence="2">
    <location>
        <begin position="72"/>
        <end position="94"/>
    </location>
</feature>
<keyword evidence="4" id="KW-1185">Reference proteome</keyword>
<dbReference type="RefSeq" id="WP_291783748.1">
    <property type="nucleotide sequence ID" value="NZ_CP146369.1"/>
</dbReference>